<feature type="transmembrane region" description="Helical" evidence="9">
    <location>
        <begin position="156"/>
        <end position="172"/>
    </location>
</feature>
<evidence type="ECO:0000256" key="2">
    <source>
        <dbReference type="ARBA" id="ARBA00008685"/>
    </source>
</evidence>
<evidence type="ECO:0000256" key="3">
    <source>
        <dbReference type="ARBA" id="ARBA00022475"/>
    </source>
</evidence>
<comment type="similarity">
    <text evidence="2">Belongs to the glutamate-gated ion channel (TC 1.A.10.1) family.</text>
</comment>
<dbReference type="Proteomes" id="UP000002320">
    <property type="component" value="Unassembled WGS sequence"/>
</dbReference>
<feature type="transmembrane region" description="Helical" evidence="9">
    <location>
        <begin position="125"/>
        <end position="150"/>
    </location>
</feature>
<dbReference type="STRING" id="7176.B0XJ31"/>
<dbReference type="OrthoDB" id="5984008at2759"/>
<dbReference type="OMA" id="QEANKWA"/>
<dbReference type="KEGG" id="cqu:CpipJ_CPIJ019300"/>
<feature type="transmembrane region" description="Helical" evidence="9">
    <location>
        <begin position="390"/>
        <end position="413"/>
    </location>
</feature>
<dbReference type="InterPro" id="IPR001320">
    <property type="entry name" value="Iontro_rcpt_C"/>
</dbReference>
<evidence type="ECO:0000256" key="6">
    <source>
        <dbReference type="ARBA" id="ARBA00023136"/>
    </source>
</evidence>
<evidence type="ECO:0000256" key="8">
    <source>
        <dbReference type="ARBA" id="ARBA00023180"/>
    </source>
</evidence>
<evidence type="ECO:0000313" key="12">
    <source>
        <dbReference type="EnsemblMetazoa" id="CPIJ019300-PA"/>
    </source>
</evidence>
<dbReference type="GO" id="GO:0050906">
    <property type="term" value="P:detection of stimulus involved in sensory perception"/>
    <property type="evidence" value="ECO:0007669"/>
    <property type="project" value="UniProtKB-ARBA"/>
</dbReference>
<dbReference type="VEuPathDB" id="VectorBase:CPIJ019300"/>
<gene>
    <name evidence="12" type="primary">6053597</name>
    <name evidence="11" type="ORF">CpipJ_CPIJ019300</name>
</gene>
<dbReference type="Gene3D" id="1.10.287.70">
    <property type="match status" value="1"/>
</dbReference>
<keyword evidence="8" id="KW-0325">Glycoprotein</keyword>
<dbReference type="AlphaFoldDB" id="B0XJ31"/>
<dbReference type="FunCoup" id="B0XJ31">
    <property type="interactions" value="7"/>
</dbReference>
<evidence type="ECO:0000313" key="13">
    <source>
        <dbReference type="Proteomes" id="UP000002320"/>
    </source>
</evidence>
<sequence>MSLNIILRTDWPLSYTERINGTLIGRGVAFEMLEFLMEKFKFNYTLVMPEHNIVGSSDDMDGSIIELLANEKADIAVAFLPILADARQHILYSTGLDEGEWMMIMIRPLESASGSGLLAPFDRDVWILILVSLLAVGPIIYGLLVIRYYLTKDSEQVRYTLPHCIWFVYGALMKQGSTLSPTGDSTRILFASWWIFITILTSFYTANLTAFLTLSKFTLPINNAEDVRRKEKNFVTIRGNAIEYAIKNSDEALNSLSVLVDKHLVEFTTNLNDSDILMTTVAKKNYVYVRDRPAIEHLVYNDYLVRRKVNPINERSHCPFATATTPFLKRVRAFAYPNSTRWNALFDPQLLNMVEGGLIKFKLLENLPKAEICPQNLGGTERQLKNRDLVMTYLVMLTGFCTSIAVFFSEMFARIMNERKLAKELKELNGPGLKLPPEKITYLSKGVSDSPPPPYAEIFSRHTSGMIGAKGMFGSQIVTDGDAARQMINGRDYMVVKEKNGIGSQLIPMRAPSAAIFQYTYTN</sequence>
<keyword evidence="4 9" id="KW-0812">Transmembrane</keyword>
<dbReference type="HOGENOM" id="CLU_025094_0_0_1"/>
<protein>
    <recommendedName>
        <fullName evidence="10">Ionotropic glutamate receptor C-terminal domain-containing protein</fullName>
    </recommendedName>
</protein>
<reference evidence="11" key="1">
    <citation type="submission" date="2007-03" db="EMBL/GenBank/DDBJ databases">
        <title>Annotation of Culex pipiens quinquefasciatus.</title>
        <authorList>
            <consortium name="The Broad Institute Genome Sequencing Platform"/>
            <person name="Atkinson P.W."/>
            <person name="Hemingway J."/>
            <person name="Christensen B.M."/>
            <person name="Higgs S."/>
            <person name="Kodira C."/>
            <person name="Hannick L."/>
            <person name="Megy K."/>
            <person name="O'Leary S."/>
            <person name="Pearson M."/>
            <person name="Haas B.J."/>
            <person name="Mauceli E."/>
            <person name="Wortman J.R."/>
            <person name="Lee N.H."/>
            <person name="Guigo R."/>
            <person name="Stanke M."/>
            <person name="Alvarado L."/>
            <person name="Amedeo P."/>
            <person name="Antoine C.H."/>
            <person name="Arensburger P."/>
            <person name="Bidwell S.L."/>
            <person name="Crawford M."/>
            <person name="Camaro F."/>
            <person name="Devon K."/>
            <person name="Engels R."/>
            <person name="Hammond M."/>
            <person name="Howarth C."/>
            <person name="Koehrsen M."/>
            <person name="Lawson D."/>
            <person name="Montgomery P."/>
            <person name="Nene V."/>
            <person name="Nusbaum C."/>
            <person name="Puiu D."/>
            <person name="Romero-Severson J."/>
            <person name="Severson D.W."/>
            <person name="Shumway M."/>
            <person name="Sisk P."/>
            <person name="Stolte C."/>
            <person name="Zeng Q."/>
            <person name="Eisenstadt E."/>
            <person name="Fraser-Liggett C."/>
            <person name="Strausberg R."/>
            <person name="Galagan J."/>
            <person name="Birren B."/>
            <person name="Collins F.H."/>
        </authorList>
    </citation>
    <scope>NUCLEOTIDE SEQUENCE [LARGE SCALE GENOMIC DNA]</scope>
    <source>
        <strain evidence="11">JHB</strain>
    </source>
</reference>
<accession>B0XJ31</accession>
<feature type="domain" description="Ionotropic glutamate receptor C-terminal" evidence="10">
    <location>
        <begin position="124"/>
        <end position="399"/>
    </location>
</feature>
<evidence type="ECO:0000256" key="4">
    <source>
        <dbReference type="ARBA" id="ARBA00022692"/>
    </source>
</evidence>
<keyword evidence="6 9" id="KW-0472">Membrane</keyword>
<evidence type="ECO:0000256" key="1">
    <source>
        <dbReference type="ARBA" id="ARBA00004651"/>
    </source>
</evidence>
<dbReference type="GO" id="GO:0005886">
    <property type="term" value="C:plasma membrane"/>
    <property type="evidence" value="ECO:0007669"/>
    <property type="project" value="UniProtKB-SubCell"/>
</dbReference>
<dbReference type="SUPFAM" id="SSF53850">
    <property type="entry name" value="Periplasmic binding protein-like II"/>
    <property type="match status" value="1"/>
</dbReference>
<dbReference type="VEuPathDB" id="VectorBase:CQUJHB013984"/>
<keyword evidence="5 9" id="KW-1133">Transmembrane helix</keyword>
<dbReference type="EnsemblMetazoa" id="CPIJ019300-RA">
    <property type="protein sequence ID" value="CPIJ019300-PA"/>
    <property type="gene ID" value="CPIJ019300"/>
</dbReference>
<dbReference type="InterPro" id="IPR052192">
    <property type="entry name" value="Insect_Ionotropic_Sensory_Rcpt"/>
</dbReference>
<dbReference type="FunFam" id="1.10.287.70:FF:000173">
    <property type="entry name" value="glutamate receptor 2"/>
    <property type="match status" value="1"/>
</dbReference>
<evidence type="ECO:0000313" key="11">
    <source>
        <dbReference type="EMBL" id="EDS29926.1"/>
    </source>
</evidence>
<feature type="transmembrane region" description="Helical" evidence="9">
    <location>
        <begin position="193"/>
        <end position="214"/>
    </location>
</feature>
<keyword evidence="13" id="KW-1185">Reference proteome</keyword>
<evidence type="ECO:0000256" key="5">
    <source>
        <dbReference type="ARBA" id="ARBA00022989"/>
    </source>
</evidence>
<evidence type="ECO:0000256" key="7">
    <source>
        <dbReference type="ARBA" id="ARBA00023170"/>
    </source>
</evidence>
<evidence type="ECO:0000259" key="10">
    <source>
        <dbReference type="Pfam" id="PF00060"/>
    </source>
</evidence>
<evidence type="ECO:0000256" key="9">
    <source>
        <dbReference type="SAM" id="Phobius"/>
    </source>
</evidence>
<dbReference type="Gene3D" id="3.40.190.10">
    <property type="entry name" value="Periplasmic binding protein-like II"/>
    <property type="match status" value="1"/>
</dbReference>
<dbReference type="InParanoid" id="B0XJ31"/>
<dbReference type="eggNOG" id="KOG1052">
    <property type="taxonomic scope" value="Eukaryota"/>
</dbReference>
<dbReference type="GO" id="GO:0015276">
    <property type="term" value="F:ligand-gated monoatomic ion channel activity"/>
    <property type="evidence" value="ECO:0007669"/>
    <property type="project" value="InterPro"/>
</dbReference>
<dbReference type="EMBL" id="DS233427">
    <property type="protein sequence ID" value="EDS29926.1"/>
    <property type="molecule type" value="Genomic_DNA"/>
</dbReference>
<keyword evidence="3" id="KW-1003">Cell membrane</keyword>
<reference evidence="12" key="2">
    <citation type="submission" date="2021-02" db="UniProtKB">
        <authorList>
            <consortium name="EnsemblMetazoa"/>
        </authorList>
    </citation>
    <scope>IDENTIFICATION</scope>
    <source>
        <strain evidence="12">JHB</strain>
    </source>
</reference>
<keyword evidence="7" id="KW-0675">Receptor</keyword>
<dbReference type="PANTHER" id="PTHR42643:SF24">
    <property type="entry name" value="IONOTROPIC RECEPTOR 60A"/>
    <property type="match status" value="1"/>
</dbReference>
<comment type="subcellular location">
    <subcellularLocation>
        <location evidence="1">Cell membrane</location>
        <topology evidence="1">Multi-pass membrane protein</topology>
    </subcellularLocation>
</comment>
<organism>
    <name type="scientific">Culex quinquefasciatus</name>
    <name type="common">Southern house mosquito</name>
    <name type="synonym">Culex pungens</name>
    <dbReference type="NCBI Taxonomy" id="7176"/>
    <lineage>
        <taxon>Eukaryota</taxon>
        <taxon>Metazoa</taxon>
        <taxon>Ecdysozoa</taxon>
        <taxon>Arthropoda</taxon>
        <taxon>Hexapoda</taxon>
        <taxon>Insecta</taxon>
        <taxon>Pterygota</taxon>
        <taxon>Neoptera</taxon>
        <taxon>Endopterygota</taxon>
        <taxon>Diptera</taxon>
        <taxon>Nematocera</taxon>
        <taxon>Culicoidea</taxon>
        <taxon>Culicidae</taxon>
        <taxon>Culicinae</taxon>
        <taxon>Culicini</taxon>
        <taxon>Culex</taxon>
        <taxon>Culex</taxon>
    </lineage>
</organism>
<name>B0XJ31_CULQU</name>
<dbReference type="Pfam" id="PF00060">
    <property type="entry name" value="Lig_chan"/>
    <property type="match status" value="1"/>
</dbReference>
<dbReference type="PANTHER" id="PTHR42643">
    <property type="entry name" value="IONOTROPIC RECEPTOR 20A-RELATED"/>
    <property type="match status" value="1"/>
</dbReference>
<proteinExistence type="inferred from homology"/>